<accession>A0A5J4URS3</accession>
<organism evidence="1 2">
    <name type="scientific">Streblomastix strix</name>
    <dbReference type="NCBI Taxonomy" id="222440"/>
    <lineage>
        <taxon>Eukaryota</taxon>
        <taxon>Metamonada</taxon>
        <taxon>Preaxostyla</taxon>
        <taxon>Oxymonadida</taxon>
        <taxon>Streblomastigidae</taxon>
        <taxon>Streblomastix</taxon>
    </lineage>
</organism>
<feature type="non-terminal residue" evidence="1">
    <location>
        <position position="110"/>
    </location>
</feature>
<comment type="caution">
    <text evidence="1">The sequence shown here is derived from an EMBL/GenBank/DDBJ whole genome shotgun (WGS) entry which is preliminary data.</text>
</comment>
<proteinExistence type="predicted"/>
<gene>
    <name evidence="1" type="ORF">EZS28_031673</name>
</gene>
<evidence type="ECO:0000313" key="2">
    <source>
        <dbReference type="Proteomes" id="UP000324800"/>
    </source>
</evidence>
<name>A0A5J4URS3_9EUKA</name>
<protein>
    <submittedName>
        <fullName evidence="1">Uncharacterized protein</fullName>
    </submittedName>
</protein>
<dbReference type="Proteomes" id="UP000324800">
    <property type="component" value="Unassembled WGS sequence"/>
</dbReference>
<evidence type="ECO:0000313" key="1">
    <source>
        <dbReference type="EMBL" id="KAA6372800.1"/>
    </source>
</evidence>
<dbReference type="EMBL" id="SNRW01013278">
    <property type="protein sequence ID" value="KAA6372800.1"/>
    <property type="molecule type" value="Genomic_DNA"/>
</dbReference>
<dbReference type="AlphaFoldDB" id="A0A5J4URS3"/>
<sequence>METLLQKQERIFRFVMKSIKFGSLADVHAQEISLQHILRILLNPLKGELHEQALRLATELQVGDIIITKLETAQSDKCKTICTSILAVLGKFDIILDNASKAKNEGKDYN</sequence>
<reference evidence="1 2" key="1">
    <citation type="submission" date="2019-03" db="EMBL/GenBank/DDBJ databases">
        <title>Single cell metagenomics reveals metabolic interactions within the superorganism composed of flagellate Streblomastix strix and complex community of Bacteroidetes bacteria on its surface.</title>
        <authorList>
            <person name="Treitli S.C."/>
            <person name="Kolisko M."/>
            <person name="Husnik F."/>
            <person name="Keeling P."/>
            <person name="Hampl V."/>
        </authorList>
    </citation>
    <scope>NUCLEOTIDE SEQUENCE [LARGE SCALE GENOMIC DNA]</scope>
    <source>
        <strain evidence="1">ST1C</strain>
    </source>
</reference>